<evidence type="ECO:0000313" key="2">
    <source>
        <dbReference type="Proteomes" id="UP000830768"/>
    </source>
</evidence>
<name>A0ACD3YZN9_FUSSC</name>
<gene>
    <name evidence="1" type="ORF">LCI18_005394</name>
</gene>
<organism evidence="1 2">
    <name type="scientific">Fusarium solani subsp. cucurbitae</name>
    <name type="common">Neocosmosporum cucurbitae</name>
    <dbReference type="NCBI Taxonomy" id="2747967"/>
    <lineage>
        <taxon>Eukaryota</taxon>
        <taxon>Fungi</taxon>
        <taxon>Dikarya</taxon>
        <taxon>Ascomycota</taxon>
        <taxon>Pezizomycotina</taxon>
        <taxon>Sordariomycetes</taxon>
        <taxon>Hypocreomycetidae</taxon>
        <taxon>Hypocreales</taxon>
        <taxon>Nectriaceae</taxon>
        <taxon>Fusarium</taxon>
        <taxon>Fusarium solani species complex</taxon>
    </lineage>
</organism>
<sequence>MMSCRRQGARKRSGCTKCKEQHIRCSEELPRCGRCQRLNLECVRGLKLVFREDAIQRGIKFGREGVWTKRPGTNMRKPINRAIFQGVPLDQYANRWVFLNLGNVDFQDTDIAPCPPLQSCRSASWTPTPTSSIFHHPLHSFPDTESYLLDYFIRGISPACTLSELHNPYASLLVPLCFVSVTLRHALLAVAGNQLCLLGEDQFMEQAYRYKDLALQGIRQEISSGMHDDATVASILMLCFQEISDDCSLSWVVHLRAGLKLIDYNTTNSASDLWKFFRMYFVAHHIMSRTASEFWPEDEKSQLWPDCENLDEFDMLMGCSRGLMTLINRISILGSEKDKILKVRALTAREVEKYDNMASDIGTALLSLRQKLPKDASGRKDLKLVARVKRLAALLYLTERLGHFSPKPGSLGVRTSASFNLTTWDVEDAEPWVFTTSEPSSSVREQRENAHYNGGKSFSSDTSSDDDVDIRHDEKILLYGRSKKHLVSSMVKLISMLPDMSTLLWPLFVLGNAILENEEQRRFVLDRLASMQKMENLGSVRRTINAVRHAFTTQGLLIAGGRGWGHESYRYISLA</sequence>
<dbReference type="Proteomes" id="UP000830768">
    <property type="component" value="Chromosome 4"/>
</dbReference>
<dbReference type="EMBL" id="CP090033">
    <property type="protein sequence ID" value="UPK94459.1"/>
    <property type="molecule type" value="Genomic_DNA"/>
</dbReference>
<reference evidence="1" key="1">
    <citation type="submission" date="2021-11" db="EMBL/GenBank/DDBJ databases">
        <title>Fusarium solani-melongenae Genome sequencing and assembly.</title>
        <authorList>
            <person name="Xie S."/>
            <person name="Huang L."/>
            <person name="Zhang X."/>
        </authorList>
    </citation>
    <scope>NUCLEOTIDE SEQUENCE</scope>
    <source>
        <strain evidence="1">CRI 24-3</strain>
    </source>
</reference>
<protein>
    <submittedName>
        <fullName evidence="1">Uncharacterized protein</fullName>
    </submittedName>
</protein>
<evidence type="ECO:0000313" key="1">
    <source>
        <dbReference type="EMBL" id="UPK94459.1"/>
    </source>
</evidence>
<proteinExistence type="predicted"/>
<keyword evidence="2" id="KW-1185">Reference proteome</keyword>
<accession>A0ACD3YZN9</accession>